<dbReference type="OrthoDB" id="2603at2759"/>
<proteinExistence type="predicted"/>
<keyword evidence="2" id="KW-1133">Transmembrane helix</keyword>
<organism evidence="3 4">
    <name type="scientific">Lipomyces starkeyi NRRL Y-11557</name>
    <dbReference type="NCBI Taxonomy" id="675824"/>
    <lineage>
        <taxon>Eukaryota</taxon>
        <taxon>Fungi</taxon>
        <taxon>Dikarya</taxon>
        <taxon>Ascomycota</taxon>
        <taxon>Saccharomycotina</taxon>
        <taxon>Lipomycetes</taxon>
        <taxon>Lipomycetales</taxon>
        <taxon>Lipomycetaceae</taxon>
        <taxon>Lipomyces</taxon>
    </lineage>
</organism>
<feature type="compositionally biased region" description="Polar residues" evidence="1">
    <location>
        <begin position="247"/>
        <end position="259"/>
    </location>
</feature>
<keyword evidence="2" id="KW-0472">Membrane</keyword>
<evidence type="ECO:0000256" key="2">
    <source>
        <dbReference type="SAM" id="Phobius"/>
    </source>
</evidence>
<name>A0A1E3QEB2_LIPST</name>
<dbReference type="EMBL" id="KV454290">
    <property type="protein sequence ID" value="ODQ76031.1"/>
    <property type="molecule type" value="Genomic_DNA"/>
</dbReference>
<evidence type="ECO:0000313" key="3">
    <source>
        <dbReference type="EMBL" id="ODQ76031.1"/>
    </source>
</evidence>
<feature type="transmembrane region" description="Helical" evidence="2">
    <location>
        <begin position="402"/>
        <end position="419"/>
    </location>
</feature>
<reference evidence="3 4" key="1">
    <citation type="journal article" date="2016" name="Proc. Natl. Acad. Sci. U.S.A.">
        <title>Comparative genomics of biotechnologically important yeasts.</title>
        <authorList>
            <person name="Riley R."/>
            <person name="Haridas S."/>
            <person name="Wolfe K.H."/>
            <person name="Lopes M.R."/>
            <person name="Hittinger C.T."/>
            <person name="Goeker M."/>
            <person name="Salamov A.A."/>
            <person name="Wisecaver J.H."/>
            <person name="Long T.M."/>
            <person name="Calvey C.H."/>
            <person name="Aerts A.L."/>
            <person name="Barry K.W."/>
            <person name="Choi C."/>
            <person name="Clum A."/>
            <person name="Coughlan A.Y."/>
            <person name="Deshpande S."/>
            <person name="Douglass A.P."/>
            <person name="Hanson S.J."/>
            <person name="Klenk H.-P."/>
            <person name="LaButti K.M."/>
            <person name="Lapidus A."/>
            <person name="Lindquist E.A."/>
            <person name="Lipzen A.M."/>
            <person name="Meier-Kolthoff J.P."/>
            <person name="Ohm R.A."/>
            <person name="Otillar R.P."/>
            <person name="Pangilinan J.L."/>
            <person name="Peng Y."/>
            <person name="Rokas A."/>
            <person name="Rosa C.A."/>
            <person name="Scheuner C."/>
            <person name="Sibirny A.A."/>
            <person name="Slot J.C."/>
            <person name="Stielow J.B."/>
            <person name="Sun H."/>
            <person name="Kurtzman C.P."/>
            <person name="Blackwell M."/>
            <person name="Grigoriev I.V."/>
            <person name="Jeffries T.W."/>
        </authorList>
    </citation>
    <scope>NUCLEOTIDE SEQUENCE [LARGE SCALE GENOMIC DNA]</scope>
    <source>
        <strain evidence="3 4">NRRL Y-11557</strain>
    </source>
</reference>
<accession>A0A1E3QEB2</accession>
<dbReference type="STRING" id="675824.A0A1E3QEB2"/>
<protein>
    <recommendedName>
        <fullName evidence="5">Integral membrane protein</fullName>
    </recommendedName>
</protein>
<feature type="transmembrane region" description="Helical" evidence="2">
    <location>
        <begin position="139"/>
        <end position="162"/>
    </location>
</feature>
<feature type="region of interest" description="Disordered" evidence="1">
    <location>
        <begin position="246"/>
        <end position="265"/>
    </location>
</feature>
<dbReference type="AlphaFoldDB" id="A0A1E3QEB2"/>
<evidence type="ECO:0000256" key="1">
    <source>
        <dbReference type="SAM" id="MobiDB-lite"/>
    </source>
</evidence>
<gene>
    <name evidence="3" type="ORF">LIPSTDRAFT_224228</name>
</gene>
<evidence type="ECO:0000313" key="4">
    <source>
        <dbReference type="Proteomes" id="UP000094385"/>
    </source>
</evidence>
<feature type="transmembrane region" description="Helical" evidence="2">
    <location>
        <begin position="292"/>
        <end position="310"/>
    </location>
</feature>
<feature type="transmembrane region" description="Helical" evidence="2">
    <location>
        <begin position="371"/>
        <end position="390"/>
    </location>
</feature>
<feature type="transmembrane region" description="Helical" evidence="2">
    <location>
        <begin position="330"/>
        <end position="351"/>
    </location>
</feature>
<keyword evidence="4" id="KW-1185">Reference proteome</keyword>
<feature type="transmembrane region" description="Helical" evidence="2">
    <location>
        <begin position="182"/>
        <end position="200"/>
    </location>
</feature>
<keyword evidence="2" id="KW-0812">Transmembrane</keyword>
<dbReference type="Proteomes" id="UP000094385">
    <property type="component" value="Unassembled WGS sequence"/>
</dbReference>
<sequence>MDMPRNKHFHSLRYQPHHGHHSLLLQQSHINGPALCFNPTRARFAYDDSKKHHFADGQATPVESTGDKENLGRRRAHRISFEWRSRNNRKGRSLFIVHLPRTESEAKDSLFLVPQPTASIRPVLRNIGLMFTYYPYWDISYLIGILFTLGSVVWVINSFFAWLPLDDPGTVLTNEVLTGGGVTAFIGATIFELGSVLLVLEAMNANHEGCFGWAVVEALQGIAELETGGTLLQVIRKEDERDHHYNRSSLLGTPTSVSPPSDPMKLSDQSDTISWQWLPSLHELRTHYMREIGFLASLSQLVGATIFWISGLTALPGINNKMSQGLLDGLYWTPQIVGGTGFIVSGVLFMLETQRNWYVPEPRSLGWHIGLWNLIGAFGFTLCGALGPAYNNSGAQYEASLATFWGSWSFLIGSVIQWYESLGKWVVEHVRDE</sequence>
<evidence type="ECO:0008006" key="5">
    <source>
        <dbReference type="Google" id="ProtNLM"/>
    </source>
</evidence>